<dbReference type="Proteomes" id="UP000586305">
    <property type="component" value="Unassembled WGS sequence"/>
</dbReference>
<keyword evidence="2" id="KW-1185">Reference proteome</keyword>
<proteinExistence type="predicted"/>
<protein>
    <submittedName>
        <fullName evidence="1">Uncharacterized protein</fullName>
    </submittedName>
</protein>
<accession>A0A849VET0</accession>
<evidence type="ECO:0000313" key="1">
    <source>
        <dbReference type="EMBL" id="NOU51278.1"/>
    </source>
</evidence>
<reference evidence="1 2" key="1">
    <citation type="submission" date="2020-04" db="EMBL/GenBank/DDBJ databases">
        <title>Pseudoalteromonas caenipelagi sp. nov., isolated from a tidal flat.</title>
        <authorList>
            <person name="Park S."/>
            <person name="Yoon J.-H."/>
        </authorList>
    </citation>
    <scope>NUCLEOTIDE SEQUENCE [LARGE SCALE GENOMIC DNA]</scope>
    <source>
        <strain evidence="1 2">JBTF-M23</strain>
    </source>
</reference>
<sequence length="74" mass="8344">MDKVSFLKHVSQLGIDKSSFSLNGPINERYCLKNSGFGWEVFYAERGHKNALVTFDSESAALSHLLNQLKNKLI</sequence>
<dbReference type="AlphaFoldDB" id="A0A849VET0"/>
<comment type="caution">
    <text evidence="1">The sequence shown here is derived from an EMBL/GenBank/DDBJ whole genome shotgun (WGS) entry which is preliminary data.</text>
</comment>
<organism evidence="1 2">
    <name type="scientific">Pseudoalteromonas caenipelagi</name>
    <dbReference type="NCBI Taxonomy" id="2726988"/>
    <lineage>
        <taxon>Bacteria</taxon>
        <taxon>Pseudomonadati</taxon>
        <taxon>Pseudomonadota</taxon>
        <taxon>Gammaproteobacteria</taxon>
        <taxon>Alteromonadales</taxon>
        <taxon>Pseudoalteromonadaceae</taxon>
        <taxon>Pseudoalteromonas</taxon>
    </lineage>
</organism>
<dbReference type="EMBL" id="JABBPG010000004">
    <property type="protein sequence ID" value="NOU51278.1"/>
    <property type="molecule type" value="Genomic_DNA"/>
</dbReference>
<evidence type="ECO:0000313" key="2">
    <source>
        <dbReference type="Proteomes" id="UP000586305"/>
    </source>
</evidence>
<gene>
    <name evidence="1" type="ORF">HG263_12145</name>
</gene>
<name>A0A849VET0_9GAMM</name>